<evidence type="ECO:0000256" key="3">
    <source>
        <dbReference type="ARBA" id="ARBA00022989"/>
    </source>
</evidence>
<dbReference type="GO" id="GO:0055085">
    <property type="term" value="P:transmembrane transport"/>
    <property type="evidence" value="ECO:0007669"/>
    <property type="project" value="InterPro"/>
</dbReference>
<keyword evidence="2" id="KW-0812">Transmembrane</keyword>
<dbReference type="GO" id="GO:0016020">
    <property type="term" value="C:membrane"/>
    <property type="evidence" value="ECO:0007669"/>
    <property type="project" value="UniProtKB-SubCell"/>
</dbReference>
<gene>
    <name evidence="7" type="ORF">BH720_03445</name>
</gene>
<dbReference type="AlphaFoldDB" id="A0A1E5QPU0"/>
<dbReference type="Pfam" id="PF03544">
    <property type="entry name" value="TonB_C"/>
    <property type="match status" value="1"/>
</dbReference>
<protein>
    <recommendedName>
        <fullName evidence="6">TonB C-terminal domain-containing protein</fullName>
    </recommendedName>
</protein>
<keyword evidence="4" id="KW-0472">Membrane</keyword>
<dbReference type="RefSeq" id="WP_069965763.1">
    <property type="nucleotide sequence ID" value="NZ_CM124774.1"/>
</dbReference>
<dbReference type="Gene3D" id="3.30.1150.10">
    <property type="match status" value="1"/>
</dbReference>
<dbReference type="SUPFAM" id="SSF74653">
    <property type="entry name" value="TolA/TonB C-terminal domain"/>
    <property type="match status" value="1"/>
</dbReference>
<name>A0A1E5QPU0_9CYAN</name>
<dbReference type="InterPro" id="IPR037682">
    <property type="entry name" value="TonB_C"/>
</dbReference>
<dbReference type="InterPro" id="IPR006260">
    <property type="entry name" value="TonB/TolA_C"/>
</dbReference>
<feature type="compositionally biased region" description="Low complexity" evidence="5">
    <location>
        <begin position="253"/>
        <end position="263"/>
    </location>
</feature>
<feature type="region of interest" description="Disordered" evidence="5">
    <location>
        <begin position="398"/>
        <end position="417"/>
    </location>
</feature>
<evidence type="ECO:0000259" key="6">
    <source>
        <dbReference type="Pfam" id="PF03544"/>
    </source>
</evidence>
<dbReference type="OrthoDB" id="468524at2"/>
<sequence length="417" mass="44462">MTYSSSFHNLPELLRQPTSIATIASLAFHGLLGVALPVTPSSGPEAIPEAVDLVELSSAEQSRLPSIANSPLLLPPNEAANLFSSLPSDLNDPLAKAPSVTSTLDLPPVPAAPRFEIVPPPDLKNWPYLQNRANNQAVFNLPLADIPTPVLTPPSKQDLAALPPEIFLPPPVKSPTFDQLPQLQAATPLQPVPVAPPVQASGSPQPQESPAQQPERSPEELAQEQRLREEQQQRQAEDLGGEIALGTPLPQTSPEASPEAAPPVDERVAQAYARQQEIREQIAYNAAGTTPEDATANLQTWLEQIQKSSGQDDLTWEMQAPQVAATYPKLACLNRLEGTATIGVLVDPEGQVVGEPQLIQSAGYPVLNQAAVAAVAGQTFEAKGEFKAYPVKVKFQPSEDRCAGTPSIQETVEQAVS</sequence>
<proteinExistence type="predicted"/>
<dbReference type="EMBL" id="MJGC01000035">
    <property type="protein sequence ID" value="OEJ76624.1"/>
    <property type="molecule type" value="Genomic_DNA"/>
</dbReference>
<evidence type="ECO:0000313" key="7">
    <source>
        <dbReference type="EMBL" id="OEJ76624.1"/>
    </source>
</evidence>
<dbReference type="NCBIfam" id="TIGR01352">
    <property type="entry name" value="tonB_Cterm"/>
    <property type="match status" value="1"/>
</dbReference>
<reference evidence="7" key="1">
    <citation type="submission" date="2016-09" db="EMBL/GenBank/DDBJ databases">
        <title>Draft genome of thermotolerant cyanobacterium Desertifilum sp. strain IPPAS B-1220.</title>
        <authorList>
            <person name="Sinetova M.A."/>
            <person name="Bolakhan K."/>
            <person name="Zayadan B.K."/>
            <person name="Mironov K.S."/>
            <person name="Ustinova V."/>
            <person name="Kupriyanova E.V."/>
            <person name="Sidorov R.A."/>
            <person name="Skrypnik A.N."/>
            <person name="Gogoleva N.E."/>
            <person name="Gogolev Y.V."/>
            <person name="Los D.A."/>
        </authorList>
    </citation>
    <scope>NUCLEOTIDE SEQUENCE [LARGE SCALE GENOMIC DNA]</scope>
    <source>
        <strain evidence="7">IPPAS B-1220</strain>
    </source>
</reference>
<evidence type="ECO:0000256" key="4">
    <source>
        <dbReference type="ARBA" id="ARBA00023136"/>
    </source>
</evidence>
<feature type="region of interest" description="Disordered" evidence="5">
    <location>
        <begin position="192"/>
        <end position="263"/>
    </location>
</feature>
<dbReference type="STRING" id="1781255.BH720_03445"/>
<comment type="subcellular location">
    <subcellularLocation>
        <location evidence="1">Membrane</location>
        <topology evidence="1">Single-pass membrane protein</topology>
    </subcellularLocation>
</comment>
<organism evidence="7">
    <name type="scientific">Desertifilum tharense IPPAS B-1220</name>
    <dbReference type="NCBI Taxonomy" id="1781255"/>
    <lineage>
        <taxon>Bacteria</taxon>
        <taxon>Bacillati</taxon>
        <taxon>Cyanobacteriota</taxon>
        <taxon>Cyanophyceae</taxon>
        <taxon>Desertifilales</taxon>
        <taxon>Desertifilaceae</taxon>
        <taxon>Desertifilum</taxon>
    </lineage>
</organism>
<feature type="compositionally biased region" description="Basic and acidic residues" evidence="5">
    <location>
        <begin position="216"/>
        <end position="237"/>
    </location>
</feature>
<evidence type="ECO:0000256" key="5">
    <source>
        <dbReference type="SAM" id="MobiDB-lite"/>
    </source>
</evidence>
<evidence type="ECO:0000256" key="1">
    <source>
        <dbReference type="ARBA" id="ARBA00004167"/>
    </source>
</evidence>
<evidence type="ECO:0000256" key="2">
    <source>
        <dbReference type="ARBA" id="ARBA00022692"/>
    </source>
</evidence>
<feature type="compositionally biased region" description="Polar residues" evidence="5">
    <location>
        <begin position="406"/>
        <end position="417"/>
    </location>
</feature>
<feature type="domain" description="TonB C-terminal" evidence="6">
    <location>
        <begin position="325"/>
        <end position="393"/>
    </location>
</feature>
<accession>A0A1E5QPU0</accession>
<keyword evidence="3" id="KW-1133">Transmembrane helix</keyword>
<comment type="caution">
    <text evidence="7">The sequence shown here is derived from an EMBL/GenBank/DDBJ whole genome shotgun (WGS) entry which is preliminary data.</text>
</comment>
<feature type="compositionally biased region" description="Low complexity" evidence="5">
    <location>
        <begin position="197"/>
        <end position="215"/>
    </location>
</feature>